<dbReference type="SUPFAM" id="SSF161098">
    <property type="entry name" value="MetI-like"/>
    <property type="match status" value="1"/>
</dbReference>
<dbReference type="EMBL" id="QPJD01000021">
    <property type="protein sequence ID" value="RCW41740.1"/>
    <property type="molecule type" value="Genomic_DNA"/>
</dbReference>
<organism evidence="10 11">
    <name type="scientific">Paenibacillus prosopidis</name>
    <dbReference type="NCBI Taxonomy" id="630520"/>
    <lineage>
        <taxon>Bacteria</taxon>
        <taxon>Bacillati</taxon>
        <taxon>Bacillota</taxon>
        <taxon>Bacilli</taxon>
        <taxon>Bacillales</taxon>
        <taxon>Paenibacillaceae</taxon>
        <taxon>Paenibacillus</taxon>
    </lineage>
</organism>
<comment type="caution">
    <text evidence="10">The sequence shown here is derived from an EMBL/GenBank/DDBJ whole genome shotgun (WGS) entry which is preliminary data.</text>
</comment>
<keyword evidence="6 8" id="KW-0472">Membrane</keyword>
<dbReference type="InterPro" id="IPR035906">
    <property type="entry name" value="MetI-like_sf"/>
</dbReference>
<evidence type="ECO:0000256" key="3">
    <source>
        <dbReference type="ARBA" id="ARBA00022475"/>
    </source>
</evidence>
<dbReference type="Proteomes" id="UP000252415">
    <property type="component" value="Unassembled WGS sequence"/>
</dbReference>
<protein>
    <submittedName>
        <fullName evidence="10">Peptide/nickel transport system permease protein</fullName>
    </submittedName>
</protein>
<comment type="subcellular location">
    <subcellularLocation>
        <location evidence="1 8">Cell membrane</location>
        <topology evidence="1 8">Multi-pass membrane protein</topology>
    </subcellularLocation>
</comment>
<feature type="transmembrane region" description="Helical" evidence="8">
    <location>
        <begin position="208"/>
        <end position="231"/>
    </location>
</feature>
<feature type="transmembrane region" description="Helical" evidence="8">
    <location>
        <begin position="257"/>
        <end position="276"/>
    </location>
</feature>
<dbReference type="CDD" id="cd06261">
    <property type="entry name" value="TM_PBP2"/>
    <property type="match status" value="1"/>
</dbReference>
<gene>
    <name evidence="10" type="ORF">DFP97_12120</name>
</gene>
<dbReference type="AlphaFoldDB" id="A0A368VMM7"/>
<evidence type="ECO:0000256" key="2">
    <source>
        <dbReference type="ARBA" id="ARBA00022448"/>
    </source>
</evidence>
<evidence type="ECO:0000256" key="4">
    <source>
        <dbReference type="ARBA" id="ARBA00022692"/>
    </source>
</evidence>
<feature type="transmembrane region" description="Helical" evidence="8">
    <location>
        <begin position="26"/>
        <end position="48"/>
    </location>
</feature>
<keyword evidence="5 8" id="KW-1133">Transmembrane helix</keyword>
<dbReference type="Gene3D" id="1.10.3720.10">
    <property type="entry name" value="MetI-like"/>
    <property type="match status" value="1"/>
</dbReference>
<evidence type="ECO:0000256" key="7">
    <source>
        <dbReference type="ARBA" id="ARBA00024202"/>
    </source>
</evidence>
<evidence type="ECO:0000256" key="6">
    <source>
        <dbReference type="ARBA" id="ARBA00023136"/>
    </source>
</evidence>
<feature type="transmembrane region" description="Helical" evidence="8">
    <location>
        <begin position="153"/>
        <end position="173"/>
    </location>
</feature>
<keyword evidence="11" id="KW-1185">Reference proteome</keyword>
<dbReference type="NCBIfam" id="NF045474">
    <property type="entry name" value="Opp2C"/>
    <property type="match status" value="1"/>
</dbReference>
<dbReference type="PROSITE" id="PS50928">
    <property type="entry name" value="ABC_TM1"/>
    <property type="match status" value="1"/>
</dbReference>
<evidence type="ECO:0000313" key="11">
    <source>
        <dbReference type="Proteomes" id="UP000252415"/>
    </source>
</evidence>
<comment type="similarity">
    <text evidence="7">Belongs to the binding-protein-dependent transport system permease family. OppBC subfamily.</text>
</comment>
<feature type="domain" description="ABC transmembrane type-1" evidence="9">
    <location>
        <begin position="87"/>
        <end position="276"/>
    </location>
</feature>
<proteinExistence type="inferred from homology"/>
<evidence type="ECO:0000259" key="9">
    <source>
        <dbReference type="PROSITE" id="PS50928"/>
    </source>
</evidence>
<sequence>MKSALSGLLRPYGGWSLRSSMRFNPLTAIGASVLTLIVLLAFIGPLLLQNDPLTVNMSERLLQPSWQYPLGTDHLGRCMFSRLAAGARTTLGIAALALAAVTLIGIPIGLLSGYRRGRIDAILMRIVDAVGAFPDFIMAIAFTGFLGPSLTNLMLSIILVNWIGYARVVRGIVLAEREKEYVLAARAAGCSSGTIIWRHLQPNIISPVIVLAALDIGKMILIIASLSYVGLGAQPPSPEWGAMLNDGRPYFQANPSLMIYPGLAIMLVVISCNLISEGVRDRLDVKGTVFGKGGGAR</sequence>
<dbReference type="GO" id="GO:0055085">
    <property type="term" value="P:transmembrane transport"/>
    <property type="evidence" value="ECO:0007669"/>
    <property type="project" value="InterPro"/>
</dbReference>
<dbReference type="InterPro" id="IPR050366">
    <property type="entry name" value="BP-dependent_transpt_permease"/>
</dbReference>
<dbReference type="Pfam" id="PF00528">
    <property type="entry name" value="BPD_transp_1"/>
    <property type="match status" value="1"/>
</dbReference>
<accession>A0A368VMM7</accession>
<evidence type="ECO:0000256" key="5">
    <source>
        <dbReference type="ARBA" id="ARBA00022989"/>
    </source>
</evidence>
<keyword evidence="3" id="KW-1003">Cell membrane</keyword>
<feature type="transmembrane region" description="Helical" evidence="8">
    <location>
        <begin position="91"/>
        <end position="114"/>
    </location>
</feature>
<evidence type="ECO:0000256" key="8">
    <source>
        <dbReference type="RuleBase" id="RU363032"/>
    </source>
</evidence>
<dbReference type="RefSeq" id="WP_114383581.1">
    <property type="nucleotide sequence ID" value="NZ_QPJD01000021.1"/>
</dbReference>
<dbReference type="PANTHER" id="PTHR43386:SF1">
    <property type="entry name" value="D,D-DIPEPTIDE TRANSPORT SYSTEM PERMEASE PROTEIN DDPC-RELATED"/>
    <property type="match status" value="1"/>
</dbReference>
<reference evidence="10 11" key="1">
    <citation type="submission" date="2018-07" db="EMBL/GenBank/DDBJ databases">
        <title>Genomic Encyclopedia of Type Strains, Phase III (KMG-III): the genomes of soil and plant-associated and newly described type strains.</title>
        <authorList>
            <person name="Whitman W."/>
        </authorList>
    </citation>
    <scope>NUCLEOTIDE SEQUENCE [LARGE SCALE GENOMIC DNA]</scope>
    <source>
        <strain evidence="10 11">CECT 7506</strain>
    </source>
</reference>
<evidence type="ECO:0000256" key="1">
    <source>
        <dbReference type="ARBA" id="ARBA00004651"/>
    </source>
</evidence>
<name>A0A368VMM7_9BACL</name>
<dbReference type="GO" id="GO:0005886">
    <property type="term" value="C:plasma membrane"/>
    <property type="evidence" value="ECO:0007669"/>
    <property type="project" value="UniProtKB-SubCell"/>
</dbReference>
<keyword evidence="2 8" id="KW-0813">Transport</keyword>
<dbReference type="InterPro" id="IPR000515">
    <property type="entry name" value="MetI-like"/>
</dbReference>
<dbReference type="OrthoDB" id="9797472at2"/>
<keyword evidence="4 8" id="KW-0812">Transmembrane</keyword>
<evidence type="ECO:0000313" key="10">
    <source>
        <dbReference type="EMBL" id="RCW41740.1"/>
    </source>
</evidence>
<dbReference type="PANTHER" id="PTHR43386">
    <property type="entry name" value="OLIGOPEPTIDE TRANSPORT SYSTEM PERMEASE PROTEIN APPC"/>
    <property type="match status" value="1"/>
</dbReference>
<dbReference type="InterPro" id="IPR053385">
    <property type="entry name" value="ABC_transport_permease"/>
</dbReference>
<feature type="transmembrane region" description="Helical" evidence="8">
    <location>
        <begin position="126"/>
        <end position="147"/>
    </location>
</feature>